<feature type="signal peptide" evidence="2">
    <location>
        <begin position="1"/>
        <end position="20"/>
    </location>
</feature>
<proteinExistence type="predicted"/>
<feature type="region of interest" description="Disordered" evidence="1">
    <location>
        <begin position="203"/>
        <end position="225"/>
    </location>
</feature>
<accession>A0ABN1F8Z5</accession>
<dbReference type="InterPro" id="IPR012347">
    <property type="entry name" value="Ferritin-like"/>
</dbReference>
<feature type="domain" description="DUF4142" evidence="3">
    <location>
        <begin position="49"/>
        <end position="197"/>
    </location>
</feature>
<dbReference type="EMBL" id="BAAAFZ010000030">
    <property type="protein sequence ID" value="GAA0585174.1"/>
    <property type="molecule type" value="Genomic_DNA"/>
</dbReference>
<evidence type="ECO:0000313" key="5">
    <source>
        <dbReference type="Proteomes" id="UP001501588"/>
    </source>
</evidence>
<keyword evidence="2" id="KW-0732">Signal</keyword>
<evidence type="ECO:0000256" key="1">
    <source>
        <dbReference type="SAM" id="MobiDB-lite"/>
    </source>
</evidence>
<feature type="region of interest" description="Disordered" evidence="1">
    <location>
        <begin position="103"/>
        <end position="125"/>
    </location>
</feature>
<dbReference type="Proteomes" id="UP001501588">
    <property type="component" value="Unassembled WGS sequence"/>
</dbReference>
<evidence type="ECO:0000256" key="2">
    <source>
        <dbReference type="SAM" id="SignalP"/>
    </source>
</evidence>
<gene>
    <name evidence="4" type="ORF">GCM10009416_24410</name>
</gene>
<dbReference type="RefSeq" id="WP_343895580.1">
    <property type="nucleotide sequence ID" value="NZ_BAAAFZ010000030.1"/>
</dbReference>
<dbReference type="InterPro" id="IPR025419">
    <property type="entry name" value="DUF4142"/>
</dbReference>
<protein>
    <recommendedName>
        <fullName evidence="3">DUF4142 domain-containing protein</fullName>
    </recommendedName>
</protein>
<organism evidence="4 5">
    <name type="scientific">Craurococcus roseus</name>
    <dbReference type="NCBI Taxonomy" id="77585"/>
    <lineage>
        <taxon>Bacteria</taxon>
        <taxon>Pseudomonadati</taxon>
        <taxon>Pseudomonadota</taxon>
        <taxon>Alphaproteobacteria</taxon>
        <taxon>Acetobacterales</taxon>
        <taxon>Acetobacteraceae</taxon>
        <taxon>Craurococcus</taxon>
    </lineage>
</organism>
<evidence type="ECO:0000259" key="3">
    <source>
        <dbReference type="Pfam" id="PF13628"/>
    </source>
</evidence>
<keyword evidence="5" id="KW-1185">Reference proteome</keyword>
<name>A0ABN1F8Z5_9PROT</name>
<reference evidence="4 5" key="1">
    <citation type="journal article" date="2019" name="Int. J. Syst. Evol. Microbiol.">
        <title>The Global Catalogue of Microorganisms (GCM) 10K type strain sequencing project: providing services to taxonomists for standard genome sequencing and annotation.</title>
        <authorList>
            <consortium name="The Broad Institute Genomics Platform"/>
            <consortium name="The Broad Institute Genome Sequencing Center for Infectious Disease"/>
            <person name="Wu L."/>
            <person name="Ma J."/>
        </authorList>
    </citation>
    <scope>NUCLEOTIDE SEQUENCE [LARGE SCALE GENOMIC DNA]</scope>
    <source>
        <strain evidence="4 5">JCM 9933</strain>
    </source>
</reference>
<feature type="chain" id="PRO_5045902404" description="DUF4142 domain-containing protein" evidence="2">
    <location>
        <begin position="21"/>
        <end position="225"/>
    </location>
</feature>
<dbReference type="PANTHER" id="PTHR38593:SF1">
    <property type="entry name" value="BLR2558 PROTEIN"/>
    <property type="match status" value="1"/>
</dbReference>
<dbReference type="PANTHER" id="PTHR38593">
    <property type="entry name" value="BLR2558 PROTEIN"/>
    <property type="match status" value="1"/>
</dbReference>
<evidence type="ECO:0000313" key="4">
    <source>
        <dbReference type="EMBL" id="GAA0585174.1"/>
    </source>
</evidence>
<dbReference type="Gene3D" id="1.20.1260.10">
    <property type="match status" value="1"/>
</dbReference>
<dbReference type="Pfam" id="PF13628">
    <property type="entry name" value="DUF4142"/>
    <property type="match status" value="1"/>
</dbReference>
<sequence length="225" mass="23548">MFKRTLLLAAAAAAAPVALAAGKARAQANIAPDPTPRLPPQPGQGLPLEDARFLRNAAALSGAQAEAAALAAERAGDEETRRLAASLGERHRRLAEQVRGLARARGVSTDAPRTGEEEPGGGPMARARQRLEGFRTAAAPGGGGDLGREFLAAQIDVHPAFVELYQTQASHTTDRELGRFAITSLVGLQEDFAAAARLGERHGLRRPDRVLANPPQYGPGAGPPR</sequence>
<comment type="caution">
    <text evidence="4">The sequence shown here is derived from an EMBL/GenBank/DDBJ whole genome shotgun (WGS) entry which is preliminary data.</text>
</comment>